<reference evidence="2" key="1">
    <citation type="journal article" date="2018" name="DNA Res.">
        <title>Multiple hybrid de novo genome assembly of finger millet, an orphan allotetraploid crop.</title>
        <authorList>
            <person name="Hatakeyama M."/>
            <person name="Aluri S."/>
            <person name="Balachadran M.T."/>
            <person name="Sivarajan S.R."/>
            <person name="Patrignani A."/>
            <person name="Gruter S."/>
            <person name="Poveda L."/>
            <person name="Shimizu-Inatsugi R."/>
            <person name="Baeten J."/>
            <person name="Francoijs K.J."/>
            <person name="Nataraja K.N."/>
            <person name="Reddy Y.A.N."/>
            <person name="Phadnis S."/>
            <person name="Ravikumar R.L."/>
            <person name="Schlapbach R."/>
            <person name="Sreeman S.M."/>
            <person name="Shimizu K.K."/>
        </authorList>
    </citation>
    <scope>NUCLEOTIDE SEQUENCE</scope>
</reference>
<gene>
    <name evidence="2" type="primary">ga26438</name>
    <name evidence="2" type="ORF">PR202_ga26438</name>
</gene>
<feature type="compositionally biased region" description="Polar residues" evidence="1">
    <location>
        <begin position="105"/>
        <end position="114"/>
    </location>
</feature>
<reference evidence="2" key="2">
    <citation type="submission" date="2021-12" db="EMBL/GenBank/DDBJ databases">
        <title>Resequencing data analysis of finger millet.</title>
        <authorList>
            <person name="Hatakeyama M."/>
            <person name="Aluri S."/>
            <person name="Balachadran M.T."/>
            <person name="Sivarajan S.R."/>
            <person name="Poveda L."/>
            <person name="Shimizu-Inatsugi R."/>
            <person name="Schlapbach R."/>
            <person name="Sreeman S.M."/>
            <person name="Shimizu K.K."/>
        </authorList>
    </citation>
    <scope>NUCLEOTIDE SEQUENCE</scope>
</reference>
<feature type="compositionally biased region" description="Basic residues" evidence="1">
    <location>
        <begin position="56"/>
        <end position="65"/>
    </location>
</feature>
<dbReference type="PANTHER" id="PTHR34660:SF7">
    <property type="entry name" value="DNA LIGASE-LIKE PROTEIN"/>
    <property type="match status" value="1"/>
</dbReference>
<comment type="caution">
    <text evidence="2">The sequence shown here is derived from an EMBL/GenBank/DDBJ whole genome shotgun (WGS) entry which is preliminary data.</text>
</comment>
<dbReference type="AlphaFoldDB" id="A0AAV5DDV7"/>
<dbReference type="Proteomes" id="UP001054889">
    <property type="component" value="Unassembled WGS sequence"/>
</dbReference>
<feature type="region of interest" description="Disordered" evidence="1">
    <location>
        <begin position="334"/>
        <end position="370"/>
    </location>
</feature>
<keyword evidence="3" id="KW-1185">Reference proteome</keyword>
<protein>
    <submittedName>
        <fullName evidence="2">Uncharacterized protein</fullName>
    </submittedName>
</protein>
<evidence type="ECO:0000313" key="2">
    <source>
        <dbReference type="EMBL" id="GJN08509.1"/>
    </source>
</evidence>
<feature type="region of interest" description="Disordered" evidence="1">
    <location>
        <begin position="244"/>
        <end position="273"/>
    </location>
</feature>
<sequence>MSRCFPFPPPGYVRNPVAVAEAETTVKLQKEREKAEKKKQKRSDRKALQQGETSKHSKHSHKKRKHEDIGTAGQEPKSISKESVEQLEKSGLSEEHGAPCFVQTVLHSPESSQDSSKRRKVVLPSPSQAKNGNILRIKIKRDQDSPRGGVQEKPMVLEQRSVKQLGMGSSQPSKPNSIQQLNKVNANSAAAVHQRINVEPQTIQKQASTQLPPKFLRRDDQQMAKVVPQIDSRISVKAPVGRVDLQPVRGDPPLSKVSQRDQPGKAAPAKVFHSLDPQVRSAEIQRKCPPAFPKVSQDVSIPAIRRLENLQPPLVQIPKLQSPCVTQIQRPIASVSKEVPSSSGRNAEAVIGHEAKQSKSDRKKNRKAEKKEKKFRDLFVTWNPPSFEMEDSNVGVQDWLFGSTRNSDASMTNCRASDGSVPFQSMEQQPSLQPRATFLPDLQMYQLPYVVPF</sequence>
<dbReference type="EMBL" id="BQKI01000015">
    <property type="protein sequence ID" value="GJN08509.1"/>
    <property type="molecule type" value="Genomic_DNA"/>
</dbReference>
<evidence type="ECO:0000313" key="3">
    <source>
        <dbReference type="Proteomes" id="UP001054889"/>
    </source>
</evidence>
<feature type="compositionally biased region" description="Basic and acidic residues" evidence="1">
    <location>
        <begin position="351"/>
        <end position="360"/>
    </location>
</feature>
<feature type="compositionally biased region" description="Basic and acidic residues" evidence="1">
    <location>
        <begin position="78"/>
        <end position="97"/>
    </location>
</feature>
<dbReference type="PANTHER" id="PTHR34660">
    <property type="entry name" value="MYB-LIKE PROTEIN X"/>
    <property type="match status" value="1"/>
</dbReference>
<feature type="compositionally biased region" description="Polar residues" evidence="1">
    <location>
        <begin position="167"/>
        <end position="186"/>
    </location>
</feature>
<organism evidence="2 3">
    <name type="scientific">Eleusine coracana subsp. coracana</name>
    <dbReference type="NCBI Taxonomy" id="191504"/>
    <lineage>
        <taxon>Eukaryota</taxon>
        <taxon>Viridiplantae</taxon>
        <taxon>Streptophyta</taxon>
        <taxon>Embryophyta</taxon>
        <taxon>Tracheophyta</taxon>
        <taxon>Spermatophyta</taxon>
        <taxon>Magnoliopsida</taxon>
        <taxon>Liliopsida</taxon>
        <taxon>Poales</taxon>
        <taxon>Poaceae</taxon>
        <taxon>PACMAD clade</taxon>
        <taxon>Chloridoideae</taxon>
        <taxon>Cynodonteae</taxon>
        <taxon>Eleusininae</taxon>
        <taxon>Eleusine</taxon>
    </lineage>
</organism>
<proteinExistence type="predicted"/>
<accession>A0AAV5DDV7</accession>
<feature type="region of interest" description="Disordered" evidence="1">
    <location>
        <begin position="28"/>
        <end position="186"/>
    </location>
</feature>
<evidence type="ECO:0000256" key="1">
    <source>
        <dbReference type="SAM" id="MobiDB-lite"/>
    </source>
</evidence>
<name>A0AAV5DDV7_ELECO</name>